<dbReference type="PANTHER" id="PTHR43386">
    <property type="entry name" value="OLIGOPEPTIDE TRANSPORT SYSTEM PERMEASE PROTEIN APPC"/>
    <property type="match status" value="1"/>
</dbReference>
<dbReference type="InterPro" id="IPR000515">
    <property type="entry name" value="MetI-like"/>
</dbReference>
<evidence type="ECO:0000256" key="6">
    <source>
        <dbReference type="ARBA" id="ARBA00023136"/>
    </source>
</evidence>
<reference evidence="10" key="1">
    <citation type="journal article" date="2019" name="Int. J. Syst. Evol. Microbiol.">
        <title>The Global Catalogue of Microorganisms (GCM) 10K type strain sequencing project: providing services to taxonomists for standard genome sequencing and annotation.</title>
        <authorList>
            <consortium name="The Broad Institute Genomics Platform"/>
            <consortium name="The Broad Institute Genome Sequencing Center for Infectious Disease"/>
            <person name="Wu L."/>
            <person name="Ma J."/>
        </authorList>
    </citation>
    <scope>NUCLEOTIDE SEQUENCE [LARGE SCALE GENOMIC DNA]</scope>
    <source>
        <strain evidence="10">CCUG 57263</strain>
    </source>
</reference>
<dbReference type="Proteomes" id="UP001597120">
    <property type="component" value="Unassembled WGS sequence"/>
</dbReference>
<dbReference type="CDD" id="cd06261">
    <property type="entry name" value="TM_PBP2"/>
    <property type="match status" value="1"/>
</dbReference>
<dbReference type="SUPFAM" id="SSF161098">
    <property type="entry name" value="MetI-like"/>
    <property type="match status" value="1"/>
</dbReference>
<evidence type="ECO:0000256" key="2">
    <source>
        <dbReference type="ARBA" id="ARBA00022448"/>
    </source>
</evidence>
<comment type="caution">
    <text evidence="9">The sequence shown here is derived from an EMBL/GenBank/DDBJ whole genome shotgun (WGS) entry which is preliminary data.</text>
</comment>
<evidence type="ECO:0000256" key="1">
    <source>
        <dbReference type="ARBA" id="ARBA00004651"/>
    </source>
</evidence>
<sequence length="270" mass="29596">MMFNSRGLYLWGGLLLAVLMLSLLAPFFTRYDPVEVDLHSVFSPPDSNHWLGTDHLGRDVWSRLLYGGRASLAVAFVSVLISSIIGVVYGGISGYIGGWIDQFMMRILEALLAIPTLVIILAMQAFVQGGIWSLILIIGLTGWMPAARVVRSQVLELKGQGFVQAAYLLGTPAWKIFSIHLLRNSLAGIFVITVFQCAGAIFTEVSLTFLGIGLPPEMPSWGNMLSFAQKDILLGAWWVALFPGLMIVLTLLSINFIGESLKRKFGYRGG</sequence>
<evidence type="ECO:0000256" key="3">
    <source>
        <dbReference type="ARBA" id="ARBA00022475"/>
    </source>
</evidence>
<dbReference type="RefSeq" id="WP_260982036.1">
    <property type="nucleotide sequence ID" value="NZ_JBHTIU010000099.1"/>
</dbReference>
<feature type="transmembrane region" description="Helical" evidence="7">
    <location>
        <begin position="232"/>
        <end position="258"/>
    </location>
</feature>
<comment type="similarity">
    <text evidence="7">Belongs to the binding-protein-dependent transport system permease family.</text>
</comment>
<dbReference type="Pfam" id="PF00528">
    <property type="entry name" value="BPD_transp_1"/>
    <property type="match status" value="1"/>
</dbReference>
<keyword evidence="6 7" id="KW-0472">Membrane</keyword>
<accession>A0ABW3DHK0</accession>
<organism evidence="9 10">
    <name type="scientific">Paenibacillus residui</name>
    <dbReference type="NCBI Taxonomy" id="629724"/>
    <lineage>
        <taxon>Bacteria</taxon>
        <taxon>Bacillati</taxon>
        <taxon>Bacillota</taxon>
        <taxon>Bacilli</taxon>
        <taxon>Bacillales</taxon>
        <taxon>Paenibacillaceae</taxon>
        <taxon>Paenibacillus</taxon>
    </lineage>
</organism>
<comment type="subcellular location">
    <subcellularLocation>
        <location evidence="1 7">Cell membrane</location>
        <topology evidence="1 7">Multi-pass membrane protein</topology>
    </subcellularLocation>
</comment>
<dbReference type="EMBL" id="JBHTIU010000099">
    <property type="protein sequence ID" value="MFD0872061.1"/>
    <property type="molecule type" value="Genomic_DNA"/>
</dbReference>
<keyword evidence="4 7" id="KW-0812">Transmembrane</keyword>
<keyword evidence="5 7" id="KW-1133">Transmembrane helix</keyword>
<feature type="transmembrane region" description="Helical" evidence="7">
    <location>
        <begin position="131"/>
        <end position="150"/>
    </location>
</feature>
<feature type="transmembrane region" description="Helical" evidence="7">
    <location>
        <begin position="107"/>
        <end position="125"/>
    </location>
</feature>
<evidence type="ECO:0000313" key="10">
    <source>
        <dbReference type="Proteomes" id="UP001597120"/>
    </source>
</evidence>
<keyword evidence="10" id="KW-1185">Reference proteome</keyword>
<feature type="transmembrane region" description="Helical" evidence="7">
    <location>
        <begin position="7"/>
        <end position="28"/>
    </location>
</feature>
<evidence type="ECO:0000256" key="4">
    <source>
        <dbReference type="ARBA" id="ARBA00022692"/>
    </source>
</evidence>
<name>A0ABW3DHK0_9BACL</name>
<keyword evidence="3" id="KW-1003">Cell membrane</keyword>
<proteinExistence type="inferred from homology"/>
<feature type="domain" description="ABC transmembrane type-1" evidence="8">
    <location>
        <begin position="68"/>
        <end position="258"/>
    </location>
</feature>
<gene>
    <name evidence="9" type="ORF">ACFQ03_23365</name>
</gene>
<dbReference type="PANTHER" id="PTHR43386:SF1">
    <property type="entry name" value="D,D-DIPEPTIDE TRANSPORT SYSTEM PERMEASE PROTEIN DDPC-RELATED"/>
    <property type="match status" value="1"/>
</dbReference>
<dbReference type="Gene3D" id="1.10.3720.10">
    <property type="entry name" value="MetI-like"/>
    <property type="match status" value="1"/>
</dbReference>
<dbReference type="InterPro" id="IPR035906">
    <property type="entry name" value="MetI-like_sf"/>
</dbReference>
<evidence type="ECO:0000313" key="9">
    <source>
        <dbReference type="EMBL" id="MFD0872061.1"/>
    </source>
</evidence>
<evidence type="ECO:0000256" key="7">
    <source>
        <dbReference type="RuleBase" id="RU363032"/>
    </source>
</evidence>
<feature type="transmembrane region" description="Helical" evidence="7">
    <location>
        <begin position="186"/>
        <end position="212"/>
    </location>
</feature>
<protein>
    <submittedName>
        <fullName evidence="9">ABC transporter permease</fullName>
    </submittedName>
</protein>
<dbReference type="InterPro" id="IPR050366">
    <property type="entry name" value="BP-dependent_transpt_permease"/>
</dbReference>
<dbReference type="PROSITE" id="PS50928">
    <property type="entry name" value="ABC_TM1"/>
    <property type="match status" value="1"/>
</dbReference>
<evidence type="ECO:0000259" key="8">
    <source>
        <dbReference type="PROSITE" id="PS50928"/>
    </source>
</evidence>
<keyword evidence="2 7" id="KW-0813">Transport</keyword>
<evidence type="ECO:0000256" key="5">
    <source>
        <dbReference type="ARBA" id="ARBA00022989"/>
    </source>
</evidence>
<feature type="transmembrane region" description="Helical" evidence="7">
    <location>
        <begin position="70"/>
        <end position="95"/>
    </location>
</feature>